<feature type="compositionally biased region" description="Acidic residues" evidence="1">
    <location>
        <begin position="201"/>
        <end position="214"/>
    </location>
</feature>
<feature type="signal peptide" evidence="2">
    <location>
        <begin position="1"/>
        <end position="18"/>
    </location>
</feature>
<evidence type="ECO:0000313" key="3">
    <source>
        <dbReference type="EMBL" id="KAG5418840.1"/>
    </source>
</evidence>
<accession>A0A8H7ZBJ8</accession>
<evidence type="ECO:0000313" key="4">
    <source>
        <dbReference type="Proteomes" id="UP000669133"/>
    </source>
</evidence>
<gene>
    <name evidence="3" type="ORF">I9W82_003558</name>
</gene>
<protein>
    <submittedName>
        <fullName evidence="3">Uncharacterized protein</fullName>
    </submittedName>
</protein>
<feature type="region of interest" description="Disordered" evidence="1">
    <location>
        <begin position="172"/>
        <end position="214"/>
    </location>
</feature>
<name>A0A8H7ZBJ8_9ASCO</name>
<dbReference type="AlphaFoldDB" id="A0A8H7ZBJ8"/>
<dbReference type="EMBL" id="JAEOAQ010000004">
    <property type="protein sequence ID" value="KAG5418840.1"/>
    <property type="molecule type" value="Genomic_DNA"/>
</dbReference>
<organism evidence="3 4">
    <name type="scientific">Candida metapsilosis</name>
    <dbReference type="NCBI Taxonomy" id="273372"/>
    <lineage>
        <taxon>Eukaryota</taxon>
        <taxon>Fungi</taxon>
        <taxon>Dikarya</taxon>
        <taxon>Ascomycota</taxon>
        <taxon>Saccharomycotina</taxon>
        <taxon>Pichiomycetes</taxon>
        <taxon>Debaryomycetaceae</taxon>
        <taxon>Candida/Lodderomyces clade</taxon>
        <taxon>Candida</taxon>
    </lineage>
</organism>
<keyword evidence="2" id="KW-0732">Signal</keyword>
<proteinExistence type="predicted"/>
<dbReference type="RefSeq" id="XP_067547956.1">
    <property type="nucleotide sequence ID" value="XM_067692536.1"/>
</dbReference>
<keyword evidence="4" id="KW-1185">Reference proteome</keyword>
<feature type="compositionally biased region" description="Basic and acidic residues" evidence="1">
    <location>
        <begin position="189"/>
        <end position="200"/>
    </location>
</feature>
<dbReference type="OrthoDB" id="4026337at2759"/>
<feature type="chain" id="PRO_5034239515" evidence="2">
    <location>
        <begin position="19"/>
        <end position="214"/>
    </location>
</feature>
<evidence type="ECO:0000256" key="2">
    <source>
        <dbReference type="SAM" id="SignalP"/>
    </source>
</evidence>
<dbReference type="GeneID" id="93652187"/>
<sequence length="214" mass="23997">MRVIPICLFWFLAGVIESAVVPFKDSVEIVFTPEDIRKGTDYVLWKVPTVKNNFKTTVKQKLLNRLLSKDLQELRLNSPPPGGALVSANEVQSESTVMESKAQGNLPLQNIQLEVQKPKGLVNSVLKGPSASEKPVGRIRYFDEKKEDEEAKIAQIGNVEKEKVVKQAQKDLGEHVGYSKPSNVKNRKHNFDIGRKRPSEGEESETDIEIEVSM</sequence>
<evidence type="ECO:0000256" key="1">
    <source>
        <dbReference type="SAM" id="MobiDB-lite"/>
    </source>
</evidence>
<dbReference type="Proteomes" id="UP000669133">
    <property type="component" value="Unassembled WGS sequence"/>
</dbReference>
<reference evidence="3 4" key="1">
    <citation type="submission" date="2020-12" db="EMBL/GenBank/DDBJ databases">
        <title>Effect of drift, selection, and recombination on the evolution of hybrid genomes in Candida yeast pathogens.</title>
        <authorList>
            <person name="Mixao V."/>
            <person name="Ksiezopolska E."/>
            <person name="Saus E."/>
            <person name="Boekhout T."/>
            <person name="Gacser A."/>
            <person name="Gabaldon T."/>
        </authorList>
    </citation>
    <scope>NUCLEOTIDE SEQUENCE [LARGE SCALE GENOMIC DNA]</scope>
    <source>
        <strain evidence="3 4">BP57</strain>
    </source>
</reference>
<comment type="caution">
    <text evidence="3">The sequence shown here is derived from an EMBL/GenBank/DDBJ whole genome shotgun (WGS) entry which is preliminary data.</text>
</comment>